<dbReference type="Gene3D" id="2.40.160.20">
    <property type="match status" value="1"/>
</dbReference>
<gene>
    <name evidence="2" type="ORF">FW780_03070</name>
</gene>
<name>A0A5B2UEQ7_9FLAO</name>
<sequence>MKRRKKFKKNLLKNHLKSLINRHFSTLASNLQNNSSLIEKSSDTQIVKLKNKIMKKLFLGLALTAGTLAFAQETETKTETKTVNASPLKKDVQPVRFGVKAGGNSSYFSQQKFGINTQQLGFHAGAFVNIPISKQFSFQPEVLFNQMGAKDVMYSTETDNGVTNVKTKVQSRVQMNYISVPLMVQMRPIDKFYIEAGPEFSYFLNGKNKAESTVASTTGGVTTTTASSNSQDIDKDMINKFNFGLGLGLGYDITSNIGVSARYVNSLTKIDKSRPAAENNNRVFQLGLNYKF</sequence>
<dbReference type="AlphaFoldDB" id="A0A5B2UEQ7"/>
<dbReference type="InterPro" id="IPR011250">
    <property type="entry name" value="OMP/PagP_B-barrel"/>
</dbReference>
<feature type="domain" description="Outer membrane protein beta-barrel" evidence="1">
    <location>
        <begin position="80"/>
        <end position="271"/>
    </location>
</feature>
<evidence type="ECO:0000259" key="1">
    <source>
        <dbReference type="Pfam" id="PF13568"/>
    </source>
</evidence>
<comment type="caution">
    <text evidence="2">The sequence shown here is derived from an EMBL/GenBank/DDBJ whole genome shotgun (WGS) entry which is preliminary data.</text>
</comment>
<dbReference type="InterPro" id="IPR025665">
    <property type="entry name" value="Beta-barrel_OMP_2"/>
</dbReference>
<dbReference type="Pfam" id="PF13568">
    <property type="entry name" value="OMP_b-brl_2"/>
    <property type="match status" value="1"/>
</dbReference>
<evidence type="ECO:0000313" key="3">
    <source>
        <dbReference type="Proteomes" id="UP000323082"/>
    </source>
</evidence>
<accession>A0A5B2UEQ7</accession>
<dbReference type="EMBL" id="VUNZ01000001">
    <property type="protein sequence ID" value="KAA2224910.1"/>
    <property type="molecule type" value="Genomic_DNA"/>
</dbReference>
<proteinExistence type="predicted"/>
<dbReference type="OrthoDB" id="947434at2"/>
<dbReference type="SUPFAM" id="SSF56925">
    <property type="entry name" value="OMPA-like"/>
    <property type="match status" value="1"/>
</dbReference>
<reference evidence="2 3" key="1">
    <citation type="journal article" date="2015" name="Int. J. Syst. Evol. Microbiol.">
        <title>Chryseobacterium sediminis sp. nov., isolated from a river sediment.</title>
        <authorList>
            <person name="Kampfer P."/>
            <person name="Busse H.J."/>
            <person name="McInroy J.A."/>
            <person name="Glaeser S.P."/>
        </authorList>
    </citation>
    <scope>NUCLEOTIDE SEQUENCE [LARGE SCALE GENOMIC DNA]</scope>
    <source>
        <strain evidence="2 3">IMT-174</strain>
    </source>
</reference>
<organism evidence="2 3">
    <name type="scientific">Chryseobacterium sediminis</name>
    <dbReference type="NCBI Taxonomy" id="1679494"/>
    <lineage>
        <taxon>Bacteria</taxon>
        <taxon>Pseudomonadati</taxon>
        <taxon>Bacteroidota</taxon>
        <taxon>Flavobacteriia</taxon>
        <taxon>Flavobacteriales</taxon>
        <taxon>Weeksellaceae</taxon>
        <taxon>Chryseobacterium group</taxon>
        <taxon>Chryseobacterium</taxon>
    </lineage>
</organism>
<dbReference type="Proteomes" id="UP000323082">
    <property type="component" value="Unassembled WGS sequence"/>
</dbReference>
<evidence type="ECO:0000313" key="2">
    <source>
        <dbReference type="EMBL" id="KAA2224910.1"/>
    </source>
</evidence>
<protein>
    <submittedName>
        <fullName evidence="2">PorT family protein</fullName>
    </submittedName>
</protein>